<dbReference type="PROSITE" id="PS50240">
    <property type="entry name" value="TRYPSIN_DOM"/>
    <property type="match status" value="1"/>
</dbReference>
<feature type="domain" description="Peptidase S1" evidence="8">
    <location>
        <begin position="470"/>
        <end position="690"/>
    </location>
</feature>
<proteinExistence type="predicted"/>
<dbReference type="EMBL" id="KQ461108">
    <property type="protein sequence ID" value="KPJ09176.1"/>
    <property type="molecule type" value="Genomic_DNA"/>
</dbReference>
<evidence type="ECO:0000256" key="5">
    <source>
        <dbReference type="PROSITE-ProRule" id="PRU00723"/>
    </source>
</evidence>
<sequence>MQVTQADSGSRKRPGVNDTSPPNCDKMKKYIRSKIDHNETTSRASPPSPSDPYASSYVIKENVKPEVQPPLPLDPPPPDEPPNMDIELKKEIIDSDYQSPGEESPDALSQDGADLKSNDDDDDDDSDKPKPMCRDFIRGTCTRPGTCKFSHKCDISQLYGVYVFCRNYQNSVCTRPNCKYVHASVFEEQHFYRTGELPAHALAHHKKHILPPPPPPPPPQEAPPNIPPVFKVPPPPIRVRMTRPPPPISCIPTSKLEARPFADIRDSPSTSPLKREWPCINNCSSRDDGPDSESGQKRCRNCKYIELRAELMKEKCEKLQKATLEMHNQIDLLNKRREKLYSTLMTLFKPTYQAKPAATSGPISSPNSGERQTWLLEQMSSAINSNLIPGMQDDANRHIINGNPVMSSLVTKLLQVYRQHMLVFFYLKLNRPNRGRSQQHLLHELADSTSKIPRPHKRQMRKIVIPDYLPIGVLYLNTNPIRVICNTILFREKWSIAPAHCVIIRNDPSLAQLLPKWEIKFKTADLKLRVTKIRRSIAHPHFNRDDFRNNIGLLEHIVSVPIHQYITFNRSVNLYDYVGFGDRRLRMGSWNEISIDDKESIEESHSLYVVNLMERAKCVNFMAAVVDLRSYEHCFTLHDTSKFKLYHGAALLNAFDVFGIFSWGERQNNIFPFVILRIADFKDWLEDVIYLNSAI</sequence>
<dbReference type="InterPro" id="IPR000571">
    <property type="entry name" value="Znf_CCCH"/>
</dbReference>
<dbReference type="PANTHER" id="PTHR12675">
    <property type="entry name" value="MUSCLEBLIND-LIKE PROTEIN"/>
    <property type="match status" value="1"/>
</dbReference>
<keyword evidence="1 5" id="KW-0479">Metal-binding</keyword>
<dbReference type="GO" id="GO:0006508">
    <property type="term" value="P:proteolysis"/>
    <property type="evidence" value="ECO:0007669"/>
    <property type="project" value="InterPro"/>
</dbReference>
<dbReference type="InterPro" id="IPR043504">
    <property type="entry name" value="Peptidase_S1_PA_chymotrypsin"/>
</dbReference>
<accession>A0A194R004</accession>
<dbReference type="AlphaFoldDB" id="A0A194R004"/>
<dbReference type="GO" id="GO:0003723">
    <property type="term" value="F:RNA binding"/>
    <property type="evidence" value="ECO:0007669"/>
    <property type="project" value="TreeGrafter"/>
</dbReference>
<dbReference type="Proteomes" id="UP000053240">
    <property type="component" value="Unassembled WGS sequence"/>
</dbReference>
<feature type="domain" description="C3H1-type" evidence="7">
    <location>
        <begin position="127"/>
        <end position="154"/>
    </location>
</feature>
<dbReference type="InParanoid" id="A0A194R004"/>
<dbReference type="GO" id="GO:0004252">
    <property type="term" value="F:serine-type endopeptidase activity"/>
    <property type="evidence" value="ECO:0007669"/>
    <property type="project" value="InterPro"/>
</dbReference>
<feature type="compositionally biased region" description="Pro residues" evidence="6">
    <location>
        <begin position="67"/>
        <end position="81"/>
    </location>
</feature>
<dbReference type="Gene3D" id="2.40.10.10">
    <property type="entry name" value="Trypsin-like serine proteases"/>
    <property type="match status" value="2"/>
</dbReference>
<evidence type="ECO:0000256" key="2">
    <source>
        <dbReference type="ARBA" id="ARBA00022737"/>
    </source>
</evidence>
<keyword evidence="4 5" id="KW-0862">Zinc</keyword>
<evidence type="ECO:0000256" key="4">
    <source>
        <dbReference type="ARBA" id="ARBA00022833"/>
    </source>
</evidence>
<dbReference type="SUPFAM" id="SSF50494">
    <property type="entry name" value="Trypsin-like serine proteases"/>
    <property type="match status" value="1"/>
</dbReference>
<dbReference type="GO" id="GO:0043484">
    <property type="term" value="P:regulation of RNA splicing"/>
    <property type="evidence" value="ECO:0007669"/>
    <property type="project" value="TreeGrafter"/>
</dbReference>
<protein>
    <submittedName>
        <fullName evidence="9">Zinc finger CCCH domain-containing protein 10</fullName>
    </submittedName>
</protein>
<reference evidence="9 10" key="1">
    <citation type="journal article" date="2015" name="Nat. Commun.">
        <title>Outbred genome sequencing and CRISPR/Cas9 gene editing in butterflies.</title>
        <authorList>
            <person name="Li X."/>
            <person name="Fan D."/>
            <person name="Zhang W."/>
            <person name="Liu G."/>
            <person name="Zhang L."/>
            <person name="Zhao L."/>
            <person name="Fang X."/>
            <person name="Chen L."/>
            <person name="Dong Y."/>
            <person name="Chen Y."/>
            <person name="Ding Y."/>
            <person name="Zhao R."/>
            <person name="Feng M."/>
            <person name="Zhu Y."/>
            <person name="Feng Y."/>
            <person name="Jiang X."/>
            <person name="Zhu D."/>
            <person name="Xiang H."/>
            <person name="Feng X."/>
            <person name="Li S."/>
            <person name="Wang J."/>
            <person name="Zhang G."/>
            <person name="Kronforst M.R."/>
            <person name="Wang W."/>
        </authorList>
    </citation>
    <scope>NUCLEOTIDE SEQUENCE [LARGE SCALE GENOMIC DNA]</scope>
    <source>
        <strain evidence="9">Ya'a_city_454_Pm</strain>
        <tissue evidence="9">Whole body</tissue>
    </source>
</reference>
<gene>
    <name evidence="9" type="ORF">RR48_15317</name>
</gene>
<evidence type="ECO:0000256" key="1">
    <source>
        <dbReference type="ARBA" id="ARBA00022723"/>
    </source>
</evidence>
<dbReference type="PANTHER" id="PTHR12675:SF6">
    <property type="entry name" value="ZINC FINGER CCCH DOMAIN-CONTAINING PROTEIN 10"/>
    <property type="match status" value="1"/>
</dbReference>
<keyword evidence="10" id="KW-1185">Reference proteome</keyword>
<evidence type="ECO:0000256" key="3">
    <source>
        <dbReference type="ARBA" id="ARBA00022771"/>
    </source>
</evidence>
<keyword evidence="3 5" id="KW-0863">Zinc-finger</keyword>
<evidence type="ECO:0000313" key="10">
    <source>
        <dbReference type="Proteomes" id="UP000053240"/>
    </source>
</evidence>
<evidence type="ECO:0000256" key="6">
    <source>
        <dbReference type="SAM" id="MobiDB-lite"/>
    </source>
</evidence>
<keyword evidence="2" id="KW-0677">Repeat</keyword>
<organism evidence="9 10">
    <name type="scientific">Papilio machaon</name>
    <name type="common">Old World swallowtail butterfly</name>
    <dbReference type="NCBI Taxonomy" id="76193"/>
    <lineage>
        <taxon>Eukaryota</taxon>
        <taxon>Metazoa</taxon>
        <taxon>Ecdysozoa</taxon>
        <taxon>Arthropoda</taxon>
        <taxon>Hexapoda</taxon>
        <taxon>Insecta</taxon>
        <taxon>Pterygota</taxon>
        <taxon>Neoptera</taxon>
        <taxon>Endopterygota</taxon>
        <taxon>Lepidoptera</taxon>
        <taxon>Glossata</taxon>
        <taxon>Ditrysia</taxon>
        <taxon>Papilionoidea</taxon>
        <taxon>Papilionidae</taxon>
        <taxon>Papilioninae</taxon>
        <taxon>Papilio</taxon>
    </lineage>
</organism>
<dbReference type="Gene3D" id="3.30.1370.210">
    <property type="match status" value="1"/>
</dbReference>
<dbReference type="InterPro" id="IPR001254">
    <property type="entry name" value="Trypsin_dom"/>
</dbReference>
<feature type="zinc finger region" description="C3H1-type" evidence="5">
    <location>
        <begin position="127"/>
        <end position="154"/>
    </location>
</feature>
<name>A0A194R004_PAPMA</name>
<evidence type="ECO:0000259" key="8">
    <source>
        <dbReference type="PROSITE" id="PS50240"/>
    </source>
</evidence>
<dbReference type="GO" id="GO:0008270">
    <property type="term" value="F:zinc ion binding"/>
    <property type="evidence" value="ECO:0007669"/>
    <property type="project" value="UniProtKB-KW"/>
</dbReference>
<dbReference type="InterPro" id="IPR009003">
    <property type="entry name" value="Peptidase_S1_PA"/>
</dbReference>
<feature type="compositionally biased region" description="Basic and acidic residues" evidence="6">
    <location>
        <begin position="25"/>
        <end position="40"/>
    </location>
</feature>
<evidence type="ECO:0000313" key="9">
    <source>
        <dbReference type="EMBL" id="KPJ09176.1"/>
    </source>
</evidence>
<dbReference type="PROSITE" id="PS50103">
    <property type="entry name" value="ZF_C3H1"/>
    <property type="match status" value="1"/>
</dbReference>
<evidence type="ECO:0000259" key="7">
    <source>
        <dbReference type="PROSITE" id="PS50103"/>
    </source>
</evidence>
<feature type="region of interest" description="Disordered" evidence="6">
    <location>
        <begin position="1"/>
        <end position="135"/>
    </location>
</feature>